<dbReference type="InterPro" id="IPR020946">
    <property type="entry name" value="Flavin_mOase-like"/>
</dbReference>
<dbReference type="FunFam" id="3.50.50.60:FF:000042">
    <property type="entry name" value="Dimethylaniline monooxygenase [N-oxide-forming]"/>
    <property type="match status" value="1"/>
</dbReference>
<sequence length="438" mass="50523">MGFNRHVQVSLCLSLGIFVALQRYASDLRVKASEEYVWLYKLVFYAAVSLYWALSLSIAYCLSFEDPVRYMEFLDWIKEPLDWSNKSGKMLSGKPKVAVIGGGVCGLTMSWALKENGIEFDCFERNNSIGGNWYNGVYDVYVFVFFFFFFFAQIWIDVRKSVDYIYRMNIIRISSRATEFKNYPMPKSFGDFPSQENMIQYLRGFARDKQVFNSVKTRLHLRHEVASVDLIKDSKQGVYRVFVKNLETQKTTEHFYDAVIYANGHHWDKKYPGNQEHSVDAIKLPGIEKFTGKMIHSKDYKHSSQLKDQRVLVVGIGNSGCDIAVEASRFGKESHLSARRGRWIMPRSFAGIPLTELLWGSAPYWVQRLLLRTVIWFTFGDYRKYGIPNPDHPPFVTHPTVNSDLLLKLALKRIIPHSGLKAFTGENRVEFTDGTSAE</sequence>
<keyword evidence="3" id="KW-0274">FAD</keyword>
<comment type="caution">
    <text evidence="6">The sequence shown here is derived from an EMBL/GenBank/DDBJ whole genome shotgun (WGS) entry which is preliminary data.</text>
</comment>
<dbReference type="PANTHER" id="PTHR23023">
    <property type="entry name" value="DIMETHYLANILINE MONOOXYGENASE"/>
    <property type="match status" value="1"/>
</dbReference>
<evidence type="ECO:0000256" key="3">
    <source>
        <dbReference type="ARBA" id="ARBA00022827"/>
    </source>
</evidence>
<evidence type="ECO:0000256" key="4">
    <source>
        <dbReference type="ARBA" id="ARBA00023002"/>
    </source>
</evidence>
<organism evidence="6 7">
    <name type="scientific">Reticulomyxa filosa</name>
    <dbReference type="NCBI Taxonomy" id="46433"/>
    <lineage>
        <taxon>Eukaryota</taxon>
        <taxon>Sar</taxon>
        <taxon>Rhizaria</taxon>
        <taxon>Retaria</taxon>
        <taxon>Foraminifera</taxon>
        <taxon>Monothalamids</taxon>
        <taxon>Reticulomyxidae</taxon>
        <taxon>Reticulomyxa</taxon>
    </lineage>
</organism>
<keyword evidence="5" id="KW-1133">Transmembrane helix</keyword>
<keyword evidence="2" id="KW-0285">Flavoprotein</keyword>
<feature type="transmembrane region" description="Helical" evidence="5">
    <location>
        <begin position="41"/>
        <end position="62"/>
    </location>
</feature>
<dbReference type="Pfam" id="PF00743">
    <property type="entry name" value="FMO-like"/>
    <property type="match status" value="1"/>
</dbReference>
<dbReference type="AlphaFoldDB" id="X6M1U2"/>
<accession>X6M1U2</accession>
<protein>
    <recommendedName>
        <fullName evidence="8">Flavin-containing monooxygenase</fullName>
    </recommendedName>
</protein>
<evidence type="ECO:0000256" key="5">
    <source>
        <dbReference type="SAM" id="Phobius"/>
    </source>
</evidence>
<dbReference type="Pfam" id="PF13450">
    <property type="entry name" value="NAD_binding_8"/>
    <property type="match status" value="1"/>
</dbReference>
<dbReference type="InterPro" id="IPR036188">
    <property type="entry name" value="FAD/NAD-bd_sf"/>
</dbReference>
<name>X6M1U2_RETFI</name>
<dbReference type="EMBL" id="ASPP01025327">
    <property type="protein sequence ID" value="ETO08138.1"/>
    <property type="molecule type" value="Genomic_DNA"/>
</dbReference>
<dbReference type="Gene3D" id="3.50.50.60">
    <property type="entry name" value="FAD/NAD(P)-binding domain"/>
    <property type="match status" value="1"/>
</dbReference>
<feature type="non-terminal residue" evidence="6">
    <location>
        <position position="438"/>
    </location>
</feature>
<dbReference type="OrthoDB" id="66881at2759"/>
<keyword evidence="5" id="KW-0472">Membrane</keyword>
<evidence type="ECO:0000256" key="1">
    <source>
        <dbReference type="ARBA" id="ARBA00009183"/>
    </source>
</evidence>
<evidence type="ECO:0000256" key="2">
    <source>
        <dbReference type="ARBA" id="ARBA00022630"/>
    </source>
</evidence>
<proteinExistence type="inferred from homology"/>
<dbReference type="GO" id="GO:0050660">
    <property type="term" value="F:flavin adenine dinucleotide binding"/>
    <property type="evidence" value="ECO:0007669"/>
    <property type="project" value="InterPro"/>
</dbReference>
<reference evidence="6 7" key="1">
    <citation type="journal article" date="2013" name="Curr. Biol.">
        <title>The Genome of the Foraminiferan Reticulomyxa filosa.</title>
        <authorList>
            <person name="Glockner G."/>
            <person name="Hulsmann N."/>
            <person name="Schleicher M."/>
            <person name="Noegel A.A."/>
            <person name="Eichinger L."/>
            <person name="Gallinger C."/>
            <person name="Pawlowski J."/>
            <person name="Sierra R."/>
            <person name="Euteneuer U."/>
            <person name="Pillet L."/>
            <person name="Moustafa A."/>
            <person name="Platzer M."/>
            <person name="Groth M."/>
            <person name="Szafranski K."/>
            <person name="Schliwa M."/>
        </authorList>
    </citation>
    <scope>NUCLEOTIDE SEQUENCE [LARGE SCALE GENOMIC DNA]</scope>
</reference>
<dbReference type="GO" id="GO:0050661">
    <property type="term" value="F:NADP binding"/>
    <property type="evidence" value="ECO:0007669"/>
    <property type="project" value="InterPro"/>
</dbReference>
<feature type="transmembrane region" description="Helical" evidence="5">
    <location>
        <begin position="140"/>
        <end position="158"/>
    </location>
</feature>
<evidence type="ECO:0000313" key="6">
    <source>
        <dbReference type="EMBL" id="ETO08138.1"/>
    </source>
</evidence>
<gene>
    <name evidence="6" type="ORF">RFI_29251</name>
</gene>
<keyword evidence="4" id="KW-0560">Oxidoreductase</keyword>
<dbReference type="InterPro" id="IPR050346">
    <property type="entry name" value="FMO-like"/>
</dbReference>
<keyword evidence="7" id="KW-1185">Reference proteome</keyword>
<dbReference type="Proteomes" id="UP000023152">
    <property type="component" value="Unassembled WGS sequence"/>
</dbReference>
<dbReference type="SUPFAM" id="SSF51905">
    <property type="entry name" value="FAD/NAD(P)-binding domain"/>
    <property type="match status" value="1"/>
</dbReference>
<keyword evidence="5" id="KW-0812">Transmembrane</keyword>
<dbReference type="GO" id="GO:0004499">
    <property type="term" value="F:N,N-dimethylaniline monooxygenase activity"/>
    <property type="evidence" value="ECO:0007669"/>
    <property type="project" value="InterPro"/>
</dbReference>
<evidence type="ECO:0000313" key="7">
    <source>
        <dbReference type="Proteomes" id="UP000023152"/>
    </source>
</evidence>
<comment type="similarity">
    <text evidence="1">Belongs to the FMO family.</text>
</comment>
<evidence type="ECO:0008006" key="8">
    <source>
        <dbReference type="Google" id="ProtNLM"/>
    </source>
</evidence>